<protein>
    <recommendedName>
        <fullName evidence="3">N-acetyltransferase domain-containing protein</fullName>
    </recommendedName>
</protein>
<dbReference type="Gene3D" id="3.40.630.30">
    <property type="match status" value="1"/>
</dbReference>
<keyword evidence="2" id="KW-1185">Reference proteome</keyword>
<evidence type="ECO:0000313" key="1">
    <source>
        <dbReference type="EMBL" id="PTB45597.1"/>
    </source>
</evidence>
<dbReference type="AlphaFoldDB" id="A0A2T3ZLA6"/>
<name>A0A2T3ZLA6_TRIA4</name>
<proteinExistence type="predicted"/>
<evidence type="ECO:0008006" key="3">
    <source>
        <dbReference type="Google" id="ProtNLM"/>
    </source>
</evidence>
<dbReference type="STRING" id="1042311.A0A2T3ZLA6"/>
<dbReference type="EMBL" id="KZ679257">
    <property type="protein sequence ID" value="PTB45597.1"/>
    <property type="molecule type" value="Genomic_DNA"/>
</dbReference>
<organism evidence="1 2">
    <name type="scientific">Trichoderma asperellum (strain ATCC 204424 / CBS 433.97 / NBRC 101777)</name>
    <dbReference type="NCBI Taxonomy" id="1042311"/>
    <lineage>
        <taxon>Eukaryota</taxon>
        <taxon>Fungi</taxon>
        <taxon>Dikarya</taxon>
        <taxon>Ascomycota</taxon>
        <taxon>Pezizomycotina</taxon>
        <taxon>Sordariomycetes</taxon>
        <taxon>Hypocreomycetidae</taxon>
        <taxon>Hypocreales</taxon>
        <taxon>Hypocreaceae</taxon>
        <taxon>Trichoderma</taxon>
    </lineage>
</organism>
<evidence type="ECO:0000313" key="2">
    <source>
        <dbReference type="Proteomes" id="UP000240493"/>
    </source>
</evidence>
<sequence>MSPPEQLPSSKYNNVELVPWDPDSDAHGQRLYEQRVACTWDEDLIDDDDLAGKDDLMAKHIAKYPAEKEALIDSATTLANSPRTPTSISFLPIGHIALDLYPDRNTRFSLPQSTVWVKSLYISRTMQSGGFGRSAMHQIEHLATLPPLSATTMALDTATKEYQTRPDCLAFYAKMTGRKVEAKDFRSNEEWYVRQGYEAIARDDRAYTWVDPKTAVQEVIPCVFLKKDIV</sequence>
<dbReference type="Proteomes" id="UP000240493">
    <property type="component" value="Unassembled WGS sequence"/>
</dbReference>
<dbReference type="OrthoDB" id="2326446at2759"/>
<reference evidence="1 2" key="1">
    <citation type="submission" date="2016-07" db="EMBL/GenBank/DDBJ databases">
        <title>Multiple horizontal gene transfer events from other fungi enriched the ability of initially mycotrophic Trichoderma (Ascomycota) to feed on dead plant biomass.</title>
        <authorList>
            <consortium name="DOE Joint Genome Institute"/>
            <person name="Aerts A."/>
            <person name="Atanasova L."/>
            <person name="Chenthamara K."/>
            <person name="Zhang J."/>
            <person name="Grujic M."/>
            <person name="Henrissat B."/>
            <person name="Kuo A."/>
            <person name="Salamov A."/>
            <person name="Lipzen A."/>
            <person name="Labutti K."/>
            <person name="Barry K."/>
            <person name="Miao Y."/>
            <person name="Rahimi M.J."/>
            <person name="Shen Q."/>
            <person name="Grigoriev I.V."/>
            <person name="Kubicek C.P."/>
            <person name="Druzhinina I.S."/>
        </authorList>
    </citation>
    <scope>NUCLEOTIDE SEQUENCE [LARGE SCALE GENOMIC DNA]</scope>
    <source>
        <strain evidence="1 2">CBS 433.97</strain>
    </source>
</reference>
<gene>
    <name evidence="1" type="ORF">M441DRAFT_65255</name>
</gene>
<accession>A0A2T3ZLA6</accession>